<dbReference type="GeneID" id="98066074"/>
<accession>A0AAX0WU73</accession>
<evidence type="ECO:0000256" key="1">
    <source>
        <dbReference type="SAM" id="Phobius"/>
    </source>
</evidence>
<keyword evidence="1" id="KW-0472">Membrane</keyword>
<gene>
    <name evidence="2" type="ORF">A6J39_010540</name>
</gene>
<keyword evidence="3" id="KW-1185">Reference proteome</keyword>
<comment type="caution">
    <text evidence="2">The sequence shown here is derived from an EMBL/GenBank/DDBJ whole genome shotgun (WGS) entry which is preliminary data.</text>
</comment>
<feature type="transmembrane region" description="Helical" evidence="1">
    <location>
        <begin position="69"/>
        <end position="88"/>
    </location>
</feature>
<keyword evidence="1" id="KW-0812">Transmembrane</keyword>
<dbReference type="AlphaFoldDB" id="A0AAX0WU73"/>
<dbReference type="EMBL" id="NBTX02000004">
    <property type="protein sequence ID" value="PNL61610.1"/>
    <property type="molecule type" value="Genomic_DNA"/>
</dbReference>
<evidence type="ECO:0000313" key="2">
    <source>
        <dbReference type="EMBL" id="PNL61610.1"/>
    </source>
</evidence>
<sequence>MKKNMQMVHFGLKRFFRYFLIGIISSVTPERFTGFSITLPALILFSIILSIDDVNLYKQSAYYPSTFPLSYWGICILALILDWVTWYFKLI</sequence>
<feature type="transmembrane region" description="Helical" evidence="1">
    <location>
        <begin position="20"/>
        <end position="49"/>
    </location>
</feature>
<name>A0AAX0WU73_9GAMM</name>
<reference evidence="2" key="1">
    <citation type="submission" date="2017-12" db="EMBL/GenBank/DDBJ databases">
        <title>FDA dAtabase for Regulatory Grade micrObial Sequences (FDA-ARGOS): Supporting development and validation of Infectious Disease Dx tests.</title>
        <authorList>
            <person name="Kerrigan L."/>
            <person name="Tallon L.J."/>
            <person name="Sadzewicz L."/>
            <person name="Sengamalay N."/>
            <person name="Ott S."/>
            <person name="Godinez A."/>
            <person name="Nagaraj S."/>
            <person name="Vavikolanu K."/>
            <person name="Vyas G."/>
            <person name="Nadendla S."/>
            <person name="Aluvathingal J."/>
            <person name="Sichtig H."/>
        </authorList>
    </citation>
    <scope>NUCLEOTIDE SEQUENCE [LARGE SCALE GENOMIC DNA]</scope>
    <source>
        <strain evidence="2">FDAARGOS_200</strain>
    </source>
</reference>
<dbReference type="Proteomes" id="UP000192511">
    <property type="component" value="Unassembled WGS sequence"/>
</dbReference>
<dbReference type="RefSeq" id="WP_019232122.1">
    <property type="nucleotide sequence ID" value="NZ_CAAAHR010000038.1"/>
</dbReference>
<organism evidence="2 3">
    <name type="scientific">Legionella anisa</name>
    <dbReference type="NCBI Taxonomy" id="28082"/>
    <lineage>
        <taxon>Bacteria</taxon>
        <taxon>Pseudomonadati</taxon>
        <taxon>Pseudomonadota</taxon>
        <taxon>Gammaproteobacteria</taxon>
        <taxon>Legionellales</taxon>
        <taxon>Legionellaceae</taxon>
        <taxon>Legionella</taxon>
    </lineage>
</organism>
<proteinExistence type="predicted"/>
<keyword evidence="1" id="KW-1133">Transmembrane helix</keyword>
<protein>
    <submittedName>
        <fullName evidence="2">Uncharacterized protein</fullName>
    </submittedName>
</protein>
<evidence type="ECO:0000313" key="3">
    <source>
        <dbReference type="Proteomes" id="UP000192511"/>
    </source>
</evidence>